<dbReference type="Proteomes" id="UP000043763">
    <property type="component" value="Unassembled WGS sequence"/>
</dbReference>
<dbReference type="OrthoDB" id="9947650at2"/>
<protein>
    <submittedName>
        <fullName evidence="1">Uncharacterized protein</fullName>
    </submittedName>
</protein>
<gene>
    <name evidence="1" type="ORF">BRSU_0225</name>
</gene>
<proteinExistence type="predicted"/>
<organism evidence="1 2">
    <name type="scientific">Brachyspira suanatina</name>
    <dbReference type="NCBI Taxonomy" id="381802"/>
    <lineage>
        <taxon>Bacteria</taxon>
        <taxon>Pseudomonadati</taxon>
        <taxon>Spirochaetota</taxon>
        <taxon>Spirochaetia</taxon>
        <taxon>Brachyspirales</taxon>
        <taxon>Brachyspiraceae</taxon>
        <taxon>Brachyspira</taxon>
    </lineage>
</organism>
<sequence length="72" mass="8393">MSINFFSNKSNLNTTYYIVSSLLICNNTIGPILKINKNVEKSFSKKKSIEKNKFFILSKNHNIKFMDKVFLI</sequence>
<dbReference type="AlphaFoldDB" id="A0A0G4K4C0"/>
<evidence type="ECO:0000313" key="1">
    <source>
        <dbReference type="EMBL" id="CRF31558.1"/>
    </source>
</evidence>
<evidence type="ECO:0000313" key="2">
    <source>
        <dbReference type="Proteomes" id="UP000043763"/>
    </source>
</evidence>
<keyword evidence="2" id="KW-1185">Reference proteome</keyword>
<accession>A0A0G4K4C0</accession>
<dbReference type="EMBL" id="CVLB01000001">
    <property type="protein sequence ID" value="CRF31558.1"/>
    <property type="molecule type" value="Genomic_DNA"/>
</dbReference>
<dbReference type="RefSeq" id="WP_048593388.1">
    <property type="nucleotide sequence ID" value="NZ_CVLB01000001.1"/>
</dbReference>
<reference evidence="2" key="1">
    <citation type="submission" date="2015-04" db="EMBL/GenBank/DDBJ databases">
        <authorList>
            <person name="Mushtaq Mamoona"/>
        </authorList>
    </citation>
    <scope>NUCLEOTIDE SEQUENCE [LARGE SCALE GENOMIC DNA]</scope>
    <source>
        <strain evidence="2">AN4859/03</strain>
    </source>
</reference>
<name>A0A0G4K4C0_9SPIR</name>